<dbReference type="PATRIC" id="fig|1698259.3.peg.1270"/>
<keyword evidence="1" id="KW-0812">Transmembrane</keyword>
<feature type="transmembrane region" description="Helical" evidence="1">
    <location>
        <begin position="49"/>
        <end position="69"/>
    </location>
</feature>
<keyword evidence="3" id="KW-1185">Reference proteome</keyword>
<proteinExistence type="predicted"/>
<comment type="caution">
    <text evidence="2">The sequence shown here is derived from an EMBL/GenBank/DDBJ whole genome shotgun (WGS) entry which is preliminary data.</text>
</comment>
<dbReference type="Proteomes" id="UP000070163">
    <property type="component" value="Unassembled WGS sequence"/>
</dbReference>
<protein>
    <recommendedName>
        <fullName evidence="4">Zinc-ribbon domain-containing protein</fullName>
    </recommendedName>
</protein>
<keyword evidence="1" id="KW-1133">Transmembrane helix</keyword>
<dbReference type="AlphaFoldDB" id="A0A133U6U9"/>
<evidence type="ECO:0000313" key="2">
    <source>
        <dbReference type="EMBL" id="KXA89920.1"/>
    </source>
</evidence>
<dbReference type="EMBL" id="LHXJ01000060">
    <property type="protein sequence ID" value="KXA89920.1"/>
    <property type="molecule type" value="Genomic_DNA"/>
</dbReference>
<accession>A0A133U6U9</accession>
<dbReference type="InterPro" id="IPR024064">
    <property type="entry name" value="FdhE-like_sf"/>
</dbReference>
<dbReference type="SUPFAM" id="SSF144020">
    <property type="entry name" value="FdhE-like"/>
    <property type="match status" value="1"/>
</dbReference>
<gene>
    <name evidence="2" type="ORF">AKJ57_04715</name>
</gene>
<name>A0A133U6U9_9EURY</name>
<evidence type="ECO:0008006" key="4">
    <source>
        <dbReference type="Google" id="ProtNLM"/>
    </source>
</evidence>
<evidence type="ECO:0000256" key="1">
    <source>
        <dbReference type="SAM" id="Phobius"/>
    </source>
</evidence>
<keyword evidence="1" id="KW-0472">Membrane</keyword>
<sequence length="118" mass="13410">MKSLYHDIAKTSSILLLWTSLGWGLFPTLASKLSDLTEEPLDIPMIKALSYPLAIITLGLAAVLFWWWWTSTPLSSEEIEEKEKKKFYKCPYCGEEIGINETRCRHCNSKIPGTSPET</sequence>
<evidence type="ECO:0000313" key="3">
    <source>
        <dbReference type="Proteomes" id="UP000070163"/>
    </source>
</evidence>
<organism evidence="2 3">
    <name type="scientific">candidate division MSBL1 archaeon SCGC-AAA259A05</name>
    <dbReference type="NCBI Taxonomy" id="1698259"/>
    <lineage>
        <taxon>Archaea</taxon>
        <taxon>Methanobacteriati</taxon>
        <taxon>Methanobacteriota</taxon>
        <taxon>candidate division MSBL1</taxon>
    </lineage>
</organism>
<reference evidence="2 3" key="1">
    <citation type="journal article" date="2016" name="Sci. Rep.">
        <title>Metabolic traits of an uncultured archaeal lineage -MSBL1- from brine pools of the Red Sea.</title>
        <authorList>
            <person name="Mwirichia R."/>
            <person name="Alam I."/>
            <person name="Rashid M."/>
            <person name="Vinu M."/>
            <person name="Ba-Alawi W."/>
            <person name="Anthony Kamau A."/>
            <person name="Kamanda Ngugi D."/>
            <person name="Goker M."/>
            <person name="Klenk H.P."/>
            <person name="Bajic V."/>
            <person name="Stingl U."/>
        </authorList>
    </citation>
    <scope>NUCLEOTIDE SEQUENCE [LARGE SCALE GENOMIC DNA]</scope>
    <source>
        <strain evidence="2">SCGC-AAA259A05</strain>
    </source>
</reference>